<dbReference type="OrthoDB" id="9806320at2"/>
<feature type="transmembrane region" description="Helical" evidence="5">
    <location>
        <begin position="426"/>
        <end position="444"/>
    </location>
</feature>
<dbReference type="AlphaFoldDB" id="A0A1G6HME7"/>
<feature type="transmembrane region" description="Helical" evidence="5">
    <location>
        <begin position="251"/>
        <end position="270"/>
    </location>
</feature>
<feature type="transmembrane region" description="Helical" evidence="5">
    <location>
        <begin position="228"/>
        <end position="245"/>
    </location>
</feature>
<feature type="transmembrane region" description="Helical" evidence="5">
    <location>
        <begin position="123"/>
        <end position="144"/>
    </location>
</feature>
<gene>
    <name evidence="7" type="ORF">SAMN04487864_10188</name>
</gene>
<dbReference type="EMBL" id="FMYW01000001">
    <property type="protein sequence ID" value="SDB95323.1"/>
    <property type="molecule type" value="Genomic_DNA"/>
</dbReference>
<reference evidence="8" key="1">
    <citation type="submission" date="2016-10" db="EMBL/GenBank/DDBJ databases">
        <authorList>
            <person name="Varghese N."/>
            <person name="Submissions S."/>
        </authorList>
    </citation>
    <scope>NUCLEOTIDE SEQUENCE [LARGE SCALE GENOMIC DNA]</scope>
    <source>
        <strain evidence="8">DSM 11005</strain>
    </source>
</reference>
<accession>A0A1G6HME7</accession>
<dbReference type="Proteomes" id="UP000198943">
    <property type="component" value="Unassembled WGS sequence"/>
</dbReference>
<feature type="transmembrane region" description="Helical" evidence="5">
    <location>
        <begin position="70"/>
        <end position="87"/>
    </location>
</feature>
<dbReference type="InterPro" id="IPR051533">
    <property type="entry name" value="WaaL-like"/>
</dbReference>
<evidence type="ECO:0000256" key="3">
    <source>
        <dbReference type="ARBA" id="ARBA00022989"/>
    </source>
</evidence>
<proteinExistence type="predicted"/>
<feature type="transmembrane region" description="Helical" evidence="5">
    <location>
        <begin position="99"/>
        <end position="116"/>
    </location>
</feature>
<comment type="subcellular location">
    <subcellularLocation>
        <location evidence="1">Membrane</location>
        <topology evidence="1">Multi-pass membrane protein</topology>
    </subcellularLocation>
</comment>
<feature type="transmembrane region" description="Helical" evidence="5">
    <location>
        <begin position="396"/>
        <end position="414"/>
    </location>
</feature>
<evidence type="ECO:0000256" key="5">
    <source>
        <dbReference type="SAM" id="Phobius"/>
    </source>
</evidence>
<evidence type="ECO:0000256" key="4">
    <source>
        <dbReference type="ARBA" id="ARBA00023136"/>
    </source>
</evidence>
<feature type="domain" description="O-antigen ligase-related" evidence="6">
    <location>
        <begin position="236"/>
        <end position="374"/>
    </location>
</feature>
<dbReference type="InterPro" id="IPR007016">
    <property type="entry name" value="O-antigen_ligase-rel_domated"/>
</dbReference>
<keyword evidence="4 5" id="KW-0472">Membrane</keyword>
<evidence type="ECO:0000313" key="7">
    <source>
        <dbReference type="EMBL" id="SDB95323.1"/>
    </source>
</evidence>
<dbReference type="GO" id="GO:0016020">
    <property type="term" value="C:membrane"/>
    <property type="evidence" value="ECO:0007669"/>
    <property type="project" value="UniProtKB-SubCell"/>
</dbReference>
<dbReference type="RefSeq" id="WP_093728878.1">
    <property type="nucleotide sequence ID" value="NZ_FMYW01000001.1"/>
</dbReference>
<dbReference type="PANTHER" id="PTHR37422">
    <property type="entry name" value="TEICHURONIC ACID BIOSYNTHESIS PROTEIN TUAE"/>
    <property type="match status" value="1"/>
</dbReference>
<keyword evidence="8" id="KW-1185">Reference proteome</keyword>
<sequence length="464" mass="50793">MLTSIRNWWRSQDPHCILVNVLAALIVFSASSDINNINIGISLGLGGAYVLYHCIKHRSLQVFTIPKEHLLGMVVFLGAVLLSSILIQDVGSIHVAGTYIYWALPFFVISWLGNLADIRYGAVAGGIISVLITGAFSYILYYVLVHNFVQPQKDVYLHICQYLENHKSGLLAVLFSSIVFHMQGVFKSNGRIGAFDSTNANFYGTLLIGTLPLLLFALRSAVLRKNKWLAGLDIAVLLLGCRALWVTGSKGAVAALFAGGLYILLVYTVVNKKIKVLLTGLALAAVCFGLILNFGVAGRSYLKNDTERKCLLQSSYHMWLDHKLTGVGLANWAPVYVKSYILKEAGRRDVSIGASHNAVAWFFSATGIIGGTGYLFFLLYYIVLLTRKIKQQPDPWMIYAGLWAFLAINLHGMVDMGIILKQGARLLYLMLGLALTCPFGGAVGELPSGKISQRAAELTEHQSG</sequence>
<dbReference type="PANTHER" id="PTHR37422:SF23">
    <property type="entry name" value="TEICHURONIC ACID BIOSYNTHESIS PROTEIN TUAE"/>
    <property type="match status" value="1"/>
</dbReference>
<evidence type="ECO:0000256" key="1">
    <source>
        <dbReference type="ARBA" id="ARBA00004141"/>
    </source>
</evidence>
<evidence type="ECO:0000313" key="8">
    <source>
        <dbReference type="Proteomes" id="UP000198943"/>
    </source>
</evidence>
<protein>
    <recommendedName>
        <fullName evidence="6">O-antigen ligase-related domain-containing protein</fullName>
    </recommendedName>
</protein>
<evidence type="ECO:0000259" key="6">
    <source>
        <dbReference type="Pfam" id="PF04932"/>
    </source>
</evidence>
<name>A0A1G6HME7_9FIRM</name>
<keyword evidence="2 5" id="KW-0812">Transmembrane</keyword>
<feature type="transmembrane region" description="Helical" evidence="5">
    <location>
        <begin position="202"/>
        <end position="221"/>
    </location>
</feature>
<dbReference type="Pfam" id="PF04932">
    <property type="entry name" value="Wzy_C"/>
    <property type="match status" value="1"/>
</dbReference>
<feature type="transmembrane region" description="Helical" evidence="5">
    <location>
        <begin position="358"/>
        <end position="384"/>
    </location>
</feature>
<feature type="transmembrane region" description="Helical" evidence="5">
    <location>
        <begin position="37"/>
        <end position="55"/>
    </location>
</feature>
<feature type="transmembrane region" description="Helical" evidence="5">
    <location>
        <begin position="277"/>
        <end position="296"/>
    </location>
</feature>
<organism evidence="7 8">
    <name type="scientific">Succiniclasticum ruminis</name>
    <dbReference type="NCBI Taxonomy" id="40841"/>
    <lineage>
        <taxon>Bacteria</taxon>
        <taxon>Bacillati</taxon>
        <taxon>Bacillota</taxon>
        <taxon>Negativicutes</taxon>
        <taxon>Acidaminococcales</taxon>
        <taxon>Acidaminococcaceae</taxon>
        <taxon>Succiniclasticum</taxon>
    </lineage>
</organism>
<evidence type="ECO:0000256" key="2">
    <source>
        <dbReference type="ARBA" id="ARBA00022692"/>
    </source>
</evidence>
<keyword evidence="3 5" id="KW-1133">Transmembrane helix</keyword>